<dbReference type="KEGG" id="ntr:B0W44_10770"/>
<dbReference type="AlphaFoldDB" id="A0A1U9KBZ8"/>
<keyword evidence="2 7" id="KW-0813">Transport</keyword>
<dbReference type="Pfam" id="PF00528">
    <property type="entry name" value="BPD_transp_1"/>
    <property type="match status" value="1"/>
</dbReference>
<protein>
    <recommendedName>
        <fullName evidence="8">ABC transmembrane type-1 domain-containing protein</fullName>
    </recommendedName>
</protein>
<dbReference type="PANTHER" id="PTHR30193">
    <property type="entry name" value="ABC TRANSPORTER PERMEASE PROTEIN"/>
    <property type="match status" value="1"/>
</dbReference>
<evidence type="ECO:0000259" key="8">
    <source>
        <dbReference type="PROSITE" id="PS50928"/>
    </source>
</evidence>
<dbReference type="GO" id="GO:0005886">
    <property type="term" value="C:plasma membrane"/>
    <property type="evidence" value="ECO:0007669"/>
    <property type="project" value="UniProtKB-SubCell"/>
</dbReference>
<dbReference type="CDD" id="cd06261">
    <property type="entry name" value="TM_PBP2"/>
    <property type="match status" value="1"/>
</dbReference>
<comment type="subcellular location">
    <subcellularLocation>
        <location evidence="1 7">Cell membrane</location>
        <topology evidence="1 7">Multi-pass membrane protein</topology>
    </subcellularLocation>
</comment>
<dbReference type="STRING" id="1471761.B0W44_10770"/>
<accession>A0A1U9KBZ8</accession>
<dbReference type="SUPFAM" id="SSF161098">
    <property type="entry name" value="MetI-like"/>
    <property type="match status" value="1"/>
</dbReference>
<dbReference type="PROSITE" id="PS50928">
    <property type="entry name" value="ABC_TM1"/>
    <property type="match status" value="1"/>
</dbReference>
<evidence type="ECO:0000256" key="5">
    <source>
        <dbReference type="ARBA" id="ARBA00022989"/>
    </source>
</evidence>
<dbReference type="InterPro" id="IPR000515">
    <property type="entry name" value="MetI-like"/>
</dbReference>
<name>A0A1U9KBZ8_9BACL</name>
<keyword evidence="6 7" id="KW-0472">Membrane</keyword>
<evidence type="ECO:0000313" key="10">
    <source>
        <dbReference type="Proteomes" id="UP000188603"/>
    </source>
</evidence>
<proteinExistence type="inferred from homology"/>
<evidence type="ECO:0000256" key="3">
    <source>
        <dbReference type="ARBA" id="ARBA00022475"/>
    </source>
</evidence>
<feature type="transmembrane region" description="Helical" evidence="7">
    <location>
        <begin position="144"/>
        <end position="160"/>
    </location>
</feature>
<evidence type="ECO:0000256" key="2">
    <source>
        <dbReference type="ARBA" id="ARBA00022448"/>
    </source>
</evidence>
<dbReference type="EMBL" id="CP019699">
    <property type="protein sequence ID" value="AQS57511.1"/>
    <property type="molecule type" value="Genomic_DNA"/>
</dbReference>
<dbReference type="InterPro" id="IPR035906">
    <property type="entry name" value="MetI-like_sf"/>
</dbReference>
<evidence type="ECO:0000256" key="1">
    <source>
        <dbReference type="ARBA" id="ARBA00004651"/>
    </source>
</evidence>
<feature type="domain" description="ABC transmembrane type-1" evidence="8">
    <location>
        <begin position="60"/>
        <end position="273"/>
    </location>
</feature>
<organism evidence="9 10">
    <name type="scientific">Novibacillus thermophilus</name>
    <dbReference type="NCBI Taxonomy" id="1471761"/>
    <lineage>
        <taxon>Bacteria</taxon>
        <taxon>Bacillati</taxon>
        <taxon>Bacillota</taxon>
        <taxon>Bacilli</taxon>
        <taxon>Bacillales</taxon>
        <taxon>Thermoactinomycetaceae</taxon>
        <taxon>Novibacillus</taxon>
    </lineage>
</organism>
<feature type="transmembrane region" description="Helical" evidence="7">
    <location>
        <begin position="97"/>
        <end position="118"/>
    </location>
</feature>
<evidence type="ECO:0000256" key="7">
    <source>
        <dbReference type="RuleBase" id="RU363032"/>
    </source>
</evidence>
<keyword evidence="4 7" id="KW-0812">Transmembrane</keyword>
<dbReference type="Gene3D" id="1.10.3720.10">
    <property type="entry name" value="MetI-like"/>
    <property type="match status" value="1"/>
</dbReference>
<comment type="similarity">
    <text evidence="7">Belongs to the binding-protein-dependent transport system permease family.</text>
</comment>
<gene>
    <name evidence="9" type="ORF">B0W44_10770</name>
</gene>
<keyword evidence="5 7" id="KW-1133">Transmembrane helix</keyword>
<sequence length="281" mass="31488">MTSYLFLVPALSFLFVFSIVPIVYLIWLSLHQYQLPNPPIFLGLDNFRQLMADHTFLKSVVNTSVYTVGSMTVGLSAALFMAVLLSLKLKGFRFFKVLYFLPTVTSEVITAMIFLWILDNNLGILNYVLPILGFENPPNWLQDPIWAMIVLILVGAWRGASYNTPIFLAGLEGIPKDYYEAAELDGASGWQKFWHISIPGIVPILVYCMVMSVIGSFQVIAIVDVLTNGGPMDRTLVAIKHIWQQAFEFNHVGYGATLSLVLFPILFLATWLQLKLSSRGA</sequence>
<evidence type="ECO:0000256" key="4">
    <source>
        <dbReference type="ARBA" id="ARBA00022692"/>
    </source>
</evidence>
<evidence type="ECO:0000256" key="6">
    <source>
        <dbReference type="ARBA" id="ARBA00023136"/>
    </source>
</evidence>
<keyword evidence="3" id="KW-1003">Cell membrane</keyword>
<dbReference type="Proteomes" id="UP000188603">
    <property type="component" value="Chromosome"/>
</dbReference>
<dbReference type="PANTHER" id="PTHR30193:SF37">
    <property type="entry name" value="INNER MEMBRANE ABC TRANSPORTER PERMEASE PROTEIN YCJO"/>
    <property type="match status" value="1"/>
</dbReference>
<feature type="transmembrane region" description="Helical" evidence="7">
    <location>
        <begin position="201"/>
        <end position="223"/>
    </location>
</feature>
<feature type="transmembrane region" description="Helical" evidence="7">
    <location>
        <begin position="7"/>
        <end position="27"/>
    </location>
</feature>
<dbReference type="GO" id="GO:0055085">
    <property type="term" value="P:transmembrane transport"/>
    <property type="evidence" value="ECO:0007669"/>
    <property type="project" value="InterPro"/>
</dbReference>
<feature type="transmembrane region" description="Helical" evidence="7">
    <location>
        <begin position="252"/>
        <end position="272"/>
    </location>
</feature>
<dbReference type="InterPro" id="IPR051393">
    <property type="entry name" value="ABC_transporter_permease"/>
</dbReference>
<feature type="transmembrane region" description="Helical" evidence="7">
    <location>
        <begin position="65"/>
        <end position="85"/>
    </location>
</feature>
<evidence type="ECO:0000313" key="9">
    <source>
        <dbReference type="EMBL" id="AQS57511.1"/>
    </source>
</evidence>
<reference evidence="9 10" key="1">
    <citation type="journal article" date="2015" name="Int. J. Syst. Evol. Microbiol.">
        <title>Novibacillus thermophilus gen. nov., sp. nov., a Gram-staining-negative and moderately thermophilic member of the family Thermoactinomycetaceae.</title>
        <authorList>
            <person name="Yang G."/>
            <person name="Chen J."/>
            <person name="Zhou S."/>
        </authorList>
    </citation>
    <scope>NUCLEOTIDE SEQUENCE [LARGE SCALE GENOMIC DNA]</scope>
    <source>
        <strain evidence="9 10">SG-1</strain>
    </source>
</reference>
<keyword evidence="10" id="KW-1185">Reference proteome</keyword>